<sequence length="67" mass="6979">MPGHTVAAHLFTNVNVAALPPLEDVQIRTGTTKQILVATPMAMASKQCSSTWCLAMAIGTGKKGRGV</sequence>
<accession>C4J5B4</accession>
<proteinExistence type="evidence at transcript level"/>
<protein>
    <submittedName>
        <fullName evidence="1">Uncharacterized protein</fullName>
    </submittedName>
</protein>
<evidence type="ECO:0000313" key="1">
    <source>
        <dbReference type="EMBL" id="ACR36364.1"/>
    </source>
</evidence>
<name>C4J5B4_MAIZE</name>
<organism evidence="1">
    <name type="scientific">Zea mays</name>
    <name type="common">Maize</name>
    <dbReference type="NCBI Taxonomy" id="4577"/>
    <lineage>
        <taxon>Eukaryota</taxon>
        <taxon>Viridiplantae</taxon>
        <taxon>Streptophyta</taxon>
        <taxon>Embryophyta</taxon>
        <taxon>Tracheophyta</taxon>
        <taxon>Spermatophyta</taxon>
        <taxon>Magnoliopsida</taxon>
        <taxon>Liliopsida</taxon>
        <taxon>Poales</taxon>
        <taxon>Poaceae</taxon>
        <taxon>PACMAD clade</taxon>
        <taxon>Panicoideae</taxon>
        <taxon>Andropogonodae</taxon>
        <taxon>Andropogoneae</taxon>
        <taxon>Tripsacinae</taxon>
        <taxon>Zea</taxon>
    </lineage>
</organism>
<reference evidence="1" key="1">
    <citation type="journal article" date="2009" name="PLoS Genet.">
        <title>Sequencing, mapping, and analysis of 27,455 maize full-length cDNAs.</title>
        <authorList>
            <person name="Soderlund C."/>
            <person name="Descour A."/>
            <person name="Kudrna D."/>
            <person name="Bomhoff M."/>
            <person name="Boyd L."/>
            <person name="Currie J."/>
            <person name="Angelova A."/>
            <person name="Collura K."/>
            <person name="Wissotski M."/>
            <person name="Ashley E."/>
            <person name="Morrow D."/>
            <person name="Fernandes J."/>
            <person name="Walbot V."/>
            <person name="Yu Y."/>
        </authorList>
    </citation>
    <scope>NUCLEOTIDE SEQUENCE</scope>
    <source>
        <strain evidence="1">B73</strain>
    </source>
</reference>
<dbReference type="AlphaFoldDB" id="C4J5B4"/>
<dbReference type="EMBL" id="BT086011">
    <property type="protein sequence ID" value="ACR36364.1"/>
    <property type="molecule type" value="mRNA"/>
</dbReference>
<reference evidence="1" key="2">
    <citation type="submission" date="2012-06" db="EMBL/GenBank/DDBJ databases">
        <authorList>
            <person name="Yu Y."/>
            <person name="Currie J."/>
            <person name="Lomeli R."/>
            <person name="Angelova A."/>
            <person name="Collura K."/>
            <person name="Wissotski M."/>
            <person name="Campos D."/>
            <person name="Kudrna D."/>
            <person name="Golser W."/>
            <person name="Ashely E."/>
            <person name="Descour A."/>
            <person name="Fernandes J."/>
            <person name="Soderlund C."/>
            <person name="Walbot V."/>
        </authorList>
    </citation>
    <scope>NUCLEOTIDE SEQUENCE</scope>
    <source>
        <strain evidence="1">B73</strain>
    </source>
</reference>